<protein>
    <submittedName>
        <fullName evidence="1">Uncharacterized protein</fullName>
    </submittedName>
</protein>
<evidence type="ECO:0000313" key="1">
    <source>
        <dbReference type="EMBL" id="GAA0160308.1"/>
    </source>
</evidence>
<evidence type="ECO:0000313" key="2">
    <source>
        <dbReference type="Proteomes" id="UP001454036"/>
    </source>
</evidence>
<dbReference type="Proteomes" id="UP001454036">
    <property type="component" value="Unassembled WGS sequence"/>
</dbReference>
<sequence>MEGLTRMLQLETAKSEFKYHPDCEEEFGDLAGLIPNLEKRNIFVAGGHDNVTERLSRFMNIPIGVLPIKYLGLPLISKRMGMKDCKALVDKITGRLQGWKVKMLSYAGKVQLICSVLQGINQYWASIMPISKEVWDDIDGMMRAFL</sequence>
<dbReference type="PANTHER" id="PTHR33116">
    <property type="entry name" value="REVERSE TRANSCRIPTASE ZINC-BINDING DOMAIN-CONTAINING PROTEIN-RELATED-RELATED"/>
    <property type="match status" value="1"/>
</dbReference>
<dbReference type="PANTHER" id="PTHR33116:SF78">
    <property type="entry name" value="OS12G0587133 PROTEIN"/>
    <property type="match status" value="1"/>
</dbReference>
<accession>A0AAV3QCQ4</accession>
<organism evidence="1 2">
    <name type="scientific">Lithospermum erythrorhizon</name>
    <name type="common">Purple gromwell</name>
    <name type="synonym">Lithospermum officinale var. erythrorhizon</name>
    <dbReference type="NCBI Taxonomy" id="34254"/>
    <lineage>
        <taxon>Eukaryota</taxon>
        <taxon>Viridiplantae</taxon>
        <taxon>Streptophyta</taxon>
        <taxon>Embryophyta</taxon>
        <taxon>Tracheophyta</taxon>
        <taxon>Spermatophyta</taxon>
        <taxon>Magnoliopsida</taxon>
        <taxon>eudicotyledons</taxon>
        <taxon>Gunneridae</taxon>
        <taxon>Pentapetalae</taxon>
        <taxon>asterids</taxon>
        <taxon>lamiids</taxon>
        <taxon>Boraginales</taxon>
        <taxon>Boraginaceae</taxon>
        <taxon>Boraginoideae</taxon>
        <taxon>Lithospermeae</taxon>
        <taxon>Lithospermum</taxon>
    </lineage>
</organism>
<comment type="caution">
    <text evidence="1">The sequence shown here is derived from an EMBL/GenBank/DDBJ whole genome shotgun (WGS) entry which is preliminary data.</text>
</comment>
<keyword evidence="2" id="KW-1185">Reference proteome</keyword>
<gene>
    <name evidence="1" type="ORF">LIER_16890</name>
</gene>
<dbReference type="EMBL" id="BAABME010003842">
    <property type="protein sequence ID" value="GAA0160308.1"/>
    <property type="molecule type" value="Genomic_DNA"/>
</dbReference>
<dbReference type="AlphaFoldDB" id="A0AAV3QCQ4"/>
<name>A0AAV3QCQ4_LITER</name>
<reference evidence="1 2" key="1">
    <citation type="submission" date="2024-01" db="EMBL/GenBank/DDBJ databases">
        <title>The complete chloroplast genome sequence of Lithospermum erythrorhizon: insights into the phylogenetic relationship among Boraginaceae species and the maternal lineages of purple gromwells.</title>
        <authorList>
            <person name="Okada T."/>
            <person name="Watanabe K."/>
        </authorList>
    </citation>
    <scope>NUCLEOTIDE SEQUENCE [LARGE SCALE GENOMIC DNA]</scope>
</reference>
<proteinExistence type="predicted"/>